<protein>
    <submittedName>
        <fullName evidence="2">Molecular chaperone</fullName>
    </submittedName>
</protein>
<dbReference type="EMBL" id="SWBR01000005">
    <property type="protein sequence ID" value="TKC05359.1"/>
    <property type="molecule type" value="Genomic_DNA"/>
</dbReference>
<feature type="chain" id="PRO_5020822079" evidence="1">
    <location>
        <begin position="24"/>
        <end position="277"/>
    </location>
</feature>
<dbReference type="RefSeq" id="WP_136843244.1">
    <property type="nucleotide sequence ID" value="NZ_SWBR01000005.1"/>
</dbReference>
<sequence length="277" mass="30887">MKNTVLFILMLSGFLLPTPKATAQGNLIIIPRRVVFEGNKRTQELNLANTGTDSAKYLISVVQYRMKDNGTFESITQPDSGQYFADKNFRFFPRSVVLAPNEAQTVKIQLSNTSELEAGEYRSHLYFRAVPKEVPLTEKVVEKDSKDISIRLVPVFGIALPVIIRKGVSTTNVTIQNPSLIINPSEVPQLKLFFSRSGNMSVYGDITVDHVSPQGKKTRVGIAKGFAIYTPNKSLTFNVKLNKNLNVDYHKGKLHIVYATPPDAKFVKIAETELVLN</sequence>
<dbReference type="Proteomes" id="UP000309488">
    <property type="component" value="Unassembled WGS sequence"/>
</dbReference>
<keyword evidence="3" id="KW-1185">Reference proteome</keyword>
<evidence type="ECO:0000313" key="3">
    <source>
        <dbReference type="Proteomes" id="UP000309488"/>
    </source>
</evidence>
<proteinExistence type="predicted"/>
<dbReference type="OrthoDB" id="6658153at2"/>
<dbReference type="AlphaFoldDB" id="A0A4U1CFF8"/>
<comment type="caution">
    <text evidence="2">The sequence shown here is derived from an EMBL/GenBank/DDBJ whole genome shotgun (WGS) entry which is preliminary data.</text>
</comment>
<gene>
    <name evidence="2" type="ORF">FA048_16645</name>
</gene>
<reference evidence="2 3" key="1">
    <citation type="submission" date="2019-04" db="EMBL/GenBank/DDBJ databases">
        <title>Pedobacter sp. RP-3-22 sp. nov., isolated from Arctic soil.</title>
        <authorList>
            <person name="Dahal R.H."/>
            <person name="Kim D.-U."/>
        </authorList>
    </citation>
    <scope>NUCLEOTIDE SEQUENCE [LARGE SCALE GENOMIC DNA]</scope>
    <source>
        <strain evidence="2 3">RP-3-22</strain>
    </source>
</reference>
<dbReference type="Gene3D" id="2.60.40.10">
    <property type="entry name" value="Immunoglobulins"/>
    <property type="match status" value="1"/>
</dbReference>
<keyword evidence="1" id="KW-0732">Signal</keyword>
<feature type="signal peptide" evidence="1">
    <location>
        <begin position="1"/>
        <end position="23"/>
    </location>
</feature>
<accession>A0A4U1CFF8</accession>
<organism evidence="2 3">
    <name type="scientific">Pedobacter polaris</name>
    <dbReference type="NCBI Taxonomy" id="2571273"/>
    <lineage>
        <taxon>Bacteria</taxon>
        <taxon>Pseudomonadati</taxon>
        <taxon>Bacteroidota</taxon>
        <taxon>Sphingobacteriia</taxon>
        <taxon>Sphingobacteriales</taxon>
        <taxon>Sphingobacteriaceae</taxon>
        <taxon>Pedobacter</taxon>
    </lineage>
</organism>
<evidence type="ECO:0000313" key="2">
    <source>
        <dbReference type="EMBL" id="TKC05359.1"/>
    </source>
</evidence>
<name>A0A4U1CFF8_9SPHI</name>
<evidence type="ECO:0000256" key="1">
    <source>
        <dbReference type="SAM" id="SignalP"/>
    </source>
</evidence>
<dbReference type="InterPro" id="IPR008962">
    <property type="entry name" value="PapD-like_sf"/>
</dbReference>
<dbReference type="InterPro" id="IPR013783">
    <property type="entry name" value="Ig-like_fold"/>
</dbReference>
<dbReference type="SUPFAM" id="SSF49354">
    <property type="entry name" value="PapD-like"/>
    <property type="match status" value="1"/>
</dbReference>